<dbReference type="Pfam" id="PF00015">
    <property type="entry name" value="MCPsignal"/>
    <property type="match status" value="1"/>
</dbReference>
<dbReference type="GO" id="GO:0004888">
    <property type="term" value="F:transmembrane signaling receptor activity"/>
    <property type="evidence" value="ECO:0007669"/>
    <property type="project" value="InterPro"/>
</dbReference>
<comment type="similarity">
    <text evidence="3">Belongs to the methyl-accepting chemotaxis (MCP) protein family.</text>
</comment>
<sequence>MRNNQPVYDKEYTLHDEQYLISRTDARGRIIYANPAFVEVSGFTREELVGAAHNIVRHPDMPQEAFEDLWHTIQRGESWTGVVKNRRKDGGYYWVLANVTPIIERGETVCYASVRVKPTRAQIEAADAAYRRLREGRARGFRLSRGQVQPTGLRGVLARLKLWRLTGVRSRMLAWAMLASSLFLGAAGVALYGMLDRMSTEEIALAAAMLAAGVILIFASGWGFARSITGLLVTATDFTRQIAAGNLSTPLPPASIRDEIGALKFSLEVMRKSLVSITRDVHNGIESALTSAAEIADGNADLSAHTQRQAASLEEAAASMEQLASTVKQTATNAHGADQMANQASDVARRGGQVVDDAVRAMQGIVQSTARISEIVGIIDGIAFQTNILALNAAVEAARAGEAGKGFAVVAAEVRALAQKSATAAREIKELIEASNHKVEDGVRHVERAGEAMLDIVGSVRQVTEIVNEIAATSNEQHTGIDNVSRTISETDSAAQSNAARVEQASRAVDNLRTRGAQLRHAIEVFRIAGAQTVLPKRAAAPAPAPAALIPAPRQGQPLLEQRAS</sequence>
<comment type="subcellular location">
    <subcellularLocation>
        <location evidence="1">Membrane</location>
    </subcellularLocation>
</comment>
<dbReference type="Pfam" id="PF08447">
    <property type="entry name" value="PAS_3"/>
    <property type="match status" value="1"/>
</dbReference>
<evidence type="ECO:0000256" key="5">
    <source>
        <dbReference type="SAM" id="Phobius"/>
    </source>
</evidence>
<dbReference type="EMBL" id="CADILE010000018">
    <property type="protein sequence ID" value="CAB3914905.1"/>
    <property type="molecule type" value="Genomic_DNA"/>
</dbReference>
<name>A0A2M9GUK2_9BURK</name>
<dbReference type="Pfam" id="PF00672">
    <property type="entry name" value="HAMP"/>
    <property type="match status" value="1"/>
</dbReference>
<dbReference type="InterPro" id="IPR051310">
    <property type="entry name" value="MCP_chemotaxis"/>
</dbReference>
<dbReference type="GO" id="GO:0007165">
    <property type="term" value="P:signal transduction"/>
    <property type="evidence" value="ECO:0007669"/>
    <property type="project" value="InterPro"/>
</dbReference>
<keyword evidence="5" id="KW-0812">Transmembrane</keyword>
<dbReference type="SMART" id="SM00304">
    <property type="entry name" value="HAMP"/>
    <property type="match status" value="1"/>
</dbReference>
<dbReference type="PANTHER" id="PTHR43531">
    <property type="entry name" value="PROTEIN ICFG"/>
    <property type="match status" value="1"/>
</dbReference>
<feature type="region of interest" description="Disordered" evidence="4">
    <location>
        <begin position="543"/>
        <end position="565"/>
    </location>
</feature>
<dbReference type="Proteomes" id="UP000494122">
    <property type="component" value="Unassembled WGS sequence"/>
</dbReference>
<evidence type="ECO:0000313" key="6">
    <source>
        <dbReference type="EMBL" id="CAB3914905.1"/>
    </source>
</evidence>
<organism evidence="6 7">
    <name type="scientific">Achromobacter ruhlandii</name>
    <dbReference type="NCBI Taxonomy" id="72557"/>
    <lineage>
        <taxon>Bacteria</taxon>
        <taxon>Pseudomonadati</taxon>
        <taxon>Pseudomonadota</taxon>
        <taxon>Betaproteobacteria</taxon>
        <taxon>Burkholderiales</taxon>
        <taxon>Alcaligenaceae</taxon>
        <taxon>Achromobacter</taxon>
    </lineage>
</organism>
<protein>
    <submittedName>
        <fullName evidence="6">Aerotaxis receptor</fullName>
    </submittedName>
</protein>
<dbReference type="AlphaFoldDB" id="A0A2M9GUK2"/>
<dbReference type="NCBIfam" id="TIGR00229">
    <property type="entry name" value="sensory_box"/>
    <property type="match status" value="1"/>
</dbReference>
<dbReference type="GO" id="GO:0005886">
    <property type="term" value="C:plasma membrane"/>
    <property type="evidence" value="ECO:0007669"/>
    <property type="project" value="TreeGrafter"/>
</dbReference>
<evidence type="ECO:0000256" key="4">
    <source>
        <dbReference type="SAM" id="MobiDB-lite"/>
    </source>
</evidence>
<dbReference type="InterPro" id="IPR013655">
    <property type="entry name" value="PAS_fold_3"/>
</dbReference>
<dbReference type="SUPFAM" id="SSF55785">
    <property type="entry name" value="PYP-like sensor domain (PAS domain)"/>
    <property type="match status" value="1"/>
</dbReference>
<keyword evidence="2" id="KW-0488">Methylation</keyword>
<feature type="transmembrane region" description="Helical" evidence="5">
    <location>
        <begin position="172"/>
        <end position="191"/>
    </location>
</feature>
<dbReference type="SMART" id="SM00283">
    <property type="entry name" value="MA"/>
    <property type="match status" value="1"/>
</dbReference>
<dbReference type="SUPFAM" id="SSF58104">
    <property type="entry name" value="Methyl-accepting chemotaxis protein (MCP) signaling domain"/>
    <property type="match status" value="1"/>
</dbReference>
<dbReference type="GO" id="GO:0006935">
    <property type="term" value="P:chemotaxis"/>
    <property type="evidence" value="ECO:0007669"/>
    <property type="project" value="InterPro"/>
</dbReference>
<accession>A0A2M9GUK2</accession>
<dbReference type="RefSeq" id="WP_100508906.1">
    <property type="nucleotide sequence ID" value="NZ_CADILE010000018.1"/>
</dbReference>
<keyword evidence="5" id="KW-0472">Membrane</keyword>
<dbReference type="SMART" id="SM00091">
    <property type="entry name" value="PAS"/>
    <property type="match status" value="1"/>
</dbReference>
<dbReference type="PANTHER" id="PTHR43531:SF14">
    <property type="entry name" value="METHYL-ACCEPTING CHEMOTAXIS PROTEIN I-RELATED"/>
    <property type="match status" value="1"/>
</dbReference>
<proteinExistence type="inferred from homology"/>
<dbReference type="CDD" id="cd11386">
    <property type="entry name" value="MCP_signal"/>
    <property type="match status" value="1"/>
</dbReference>
<dbReference type="FunFam" id="1.10.287.950:FF:000001">
    <property type="entry name" value="Methyl-accepting chemotaxis sensory transducer"/>
    <property type="match status" value="1"/>
</dbReference>
<dbReference type="InterPro" id="IPR000014">
    <property type="entry name" value="PAS"/>
</dbReference>
<feature type="compositionally biased region" description="Low complexity" evidence="4">
    <location>
        <begin position="543"/>
        <end position="553"/>
    </location>
</feature>
<keyword evidence="6" id="KW-0675">Receptor</keyword>
<dbReference type="InterPro" id="IPR004090">
    <property type="entry name" value="Chemotax_Me-accpt_rcpt"/>
</dbReference>
<gene>
    <name evidence="6" type="primary">aer_1</name>
    <name evidence="6" type="ORF">LMG3328_05006</name>
</gene>
<dbReference type="InterPro" id="IPR001610">
    <property type="entry name" value="PAC"/>
</dbReference>
<dbReference type="CDD" id="cd00130">
    <property type="entry name" value="PAS"/>
    <property type="match status" value="1"/>
</dbReference>
<dbReference type="PROSITE" id="PS50885">
    <property type="entry name" value="HAMP"/>
    <property type="match status" value="1"/>
</dbReference>
<evidence type="ECO:0000256" key="2">
    <source>
        <dbReference type="ARBA" id="ARBA00022481"/>
    </source>
</evidence>
<dbReference type="PRINTS" id="PR00260">
    <property type="entry name" value="CHEMTRNSDUCR"/>
</dbReference>
<dbReference type="CDD" id="cd06225">
    <property type="entry name" value="HAMP"/>
    <property type="match status" value="1"/>
</dbReference>
<feature type="transmembrane region" description="Helical" evidence="5">
    <location>
        <begin position="203"/>
        <end position="225"/>
    </location>
</feature>
<reference evidence="6 7" key="1">
    <citation type="submission" date="2020-04" db="EMBL/GenBank/DDBJ databases">
        <authorList>
            <person name="De Canck E."/>
        </authorList>
    </citation>
    <scope>NUCLEOTIDE SEQUENCE [LARGE SCALE GENOMIC DNA]</scope>
    <source>
        <strain evidence="6 7">LMG 3328</strain>
    </source>
</reference>
<dbReference type="SMART" id="SM00086">
    <property type="entry name" value="PAC"/>
    <property type="match status" value="1"/>
</dbReference>
<dbReference type="InterPro" id="IPR035965">
    <property type="entry name" value="PAS-like_dom_sf"/>
</dbReference>
<dbReference type="PROSITE" id="PS50111">
    <property type="entry name" value="CHEMOTAXIS_TRANSDUC_2"/>
    <property type="match status" value="1"/>
</dbReference>
<evidence type="ECO:0000313" key="7">
    <source>
        <dbReference type="Proteomes" id="UP000494122"/>
    </source>
</evidence>
<dbReference type="Gene3D" id="1.10.287.950">
    <property type="entry name" value="Methyl-accepting chemotaxis protein"/>
    <property type="match status" value="1"/>
</dbReference>
<dbReference type="Gene3D" id="3.30.450.20">
    <property type="entry name" value="PAS domain"/>
    <property type="match status" value="1"/>
</dbReference>
<dbReference type="PROSITE" id="PS50112">
    <property type="entry name" value="PAS"/>
    <property type="match status" value="1"/>
</dbReference>
<dbReference type="InterPro" id="IPR003660">
    <property type="entry name" value="HAMP_dom"/>
</dbReference>
<evidence type="ECO:0000256" key="3">
    <source>
        <dbReference type="ARBA" id="ARBA00029447"/>
    </source>
</evidence>
<dbReference type="InterPro" id="IPR004089">
    <property type="entry name" value="MCPsignal_dom"/>
</dbReference>
<evidence type="ECO:0000256" key="1">
    <source>
        <dbReference type="ARBA" id="ARBA00004370"/>
    </source>
</evidence>
<keyword evidence="5" id="KW-1133">Transmembrane helix</keyword>